<reference evidence="1" key="1">
    <citation type="submission" date="2022-07" db="EMBL/GenBank/DDBJ databases">
        <title>Phylogenomic reconstructions and comparative analyses of Kickxellomycotina fungi.</title>
        <authorList>
            <person name="Reynolds N.K."/>
            <person name="Stajich J.E."/>
            <person name="Barry K."/>
            <person name="Grigoriev I.V."/>
            <person name="Crous P."/>
            <person name="Smith M.E."/>
        </authorList>
    </citation>
    <scope>NUCLEOTIDE SEQUENCE</scope>
    <source>
        <strain evidence="1">NRRL 3115</strain>
    </source>
</reference>
<evidence type="ECO:0000313" key="1">
    <source>
        <dbReference type="EMBL" id="KAJ2672061.1"/>
    </source>
</evidence>
<comment type="caution">
    <text evidence="1">The sequence shown here is derived from an EMBL/GenBank/DDBJ whole genome shotgun (WGS) entry which is preliminary data.</text>
</comment>
<dbReference type="OrthoDB" id="5517139at2759"/>
<accession>A0A9W8FYY5</accession>
<name>A0A9W8FYY5_9FUNG</name>
<dbReference type="Gene3D" id="3.10.310.10">
    <property type="entry name" value="Diaminopimelate Epimerase, Chain A, domain 1"/>
    <property type="match status" value="2"/>
</dbReference>
<sequence>MSAIPHYVVSLFGTGCYDGINASIFILTTPDTATMQKLAVQSKYQRNFFLVPLSLQTNEEAQYVLWCFSRSGKIEVPALFGFAAAHIVIRELKIKTRKVHVTEGNVRTMEFLVTKSGQIQCNLVLGPTVRQNVNDLVRIILTNIFGPNRQTTDVDYIEVCRTLVVYDSMSTKSVLQKLNPRPATYTKMAVDQLRVGTVIVCVKDKTTGGLFARSFLPGQGYAETAMPAFATPYLRNSWAPKSVQTLFEIGWCTMGKSCRVIKSLGSEESKPKLIAKVETISSTMVYV</sequence>
<evidence type="ECO:0000313" key="2">
    <source>
        <dbReference type="Proteomes" id="UP001151518"/>
    </source>
</evidence>
<proteinExistence type="predicted"/>
<gene>
    <name evidence="1" type="ORF">GGI25_005255</name>
</gene>
<dbReference type="AlphaFoldDB" id="A0A9W8FYY5"/>
<dbReference type="EMBL" id="JANBTW010000089">
    <property type="protein sequence ID" value="KAJ2672061.1"/>
    <property type="molecule type" value="Genomic_DNA"/>
</dbReference>
<protein>
    <submittedName>
        <fullName evidence="1">Uncharacterized protein</fullName>
    </submittedName>
</protein>
<organism evidence="1 2">
    <name type="scientific">Coemansia spiralis</name>
    <dbReference type="NCBI Taxonomy" id="417178"/>
    <lineage>
        <taxon>Eukaryota</taxon>
        <taxon>Fungi</taxon>
        <taxon>Fungi incertae sedis</taxon>
        <taxon>Zoopagomycota</taxon>
        <taxon>Kickxellomycotina</taxon>
        <taxon>Kickxellomycetes</taxon>
        <taxon>Kickxellales</taxon>
        <taxon>Kickxellaceae</taxon>
        <taxon>Coemansia</taxon>
    </lineage>
</organism>
<dbReference type="Proteomes" id="UP001151518">
    <property type="component" value="Unassembled WGS sequence"/>
</dbReference>